<sequence length="190" mass="20848">MPSAELDAKEHRLLFQVARRALGGAQPADCTPRDLLSECLAVPAATFVTLYHRAALRGCVGTLEAQRPLVEDVAHNAWSAAFRDPRFPPLPAAQVDEVAIAISILGPSEPLMVEDEAQLHRTLRPGVDGVILSDGRHRSTFLPVVWETLPNPATFTAALRQKAGLPEDHWSDTLKLWRYTVKVLKEPAHA</sequence>
<dbReference type="PANTHER" id="PTHR13016">
    <property type="entry name" value="AMMECR1 HOMOLOG"/>
    <property type="match status" value="1"/>
</dbReference>
<dbReference type="InterPro" id="IPR027485">
    <property type="entry name" value="AMMECR1_N"/>
</dbReference>
<dbReference type="InterPro" id="IPR002733">
    <property type="entry name" value="AMMECR1_domain"/>
</dbReference>
<dbReference type="InterPro" id="IPR023473">
    <property type="entry name" value="AMMECR1"/>
</dbReference>
<reference evidence="3" key="1">
    <citation type="submission" date="2016-10" db="EMBL/GenBank/DDBJ databases">
        <authorList>
            <person name="Varghese N."/>
            <person name="Submissions S."/>
        </authorList>
    </citation>
    <scope>NUCLEOTIDE SEQUENCE [LARGE SCALE GENOMIC DNA]</scope>
    <source>
        <strain evidence="3">DSM 241</strain>
    </source>
</reference>
<dbReference type="OrthoDB" id="9782820at2"/>
<dbReference type="NCBIfam" id="TIGR00296">
    <property type="entry name" value="TIGR00296 family protein"/>
    <property type="match status" value="1"/>
</dbReference>
<accession>A0A1H7RQY3</accession>
<dbReference type="Proteomes" id="UP000199256">
    <property type="component" value="Unassembled WGS sequence"/>
</dbReference>
<evidence type="ECO:0000259" key="1">
    <source>
        <dbReference type="PROSITE" id="PS51112"/>
    </source>
</evidence>
<dbReference type="SUPFAM" id="SSF143447">
    <property type="entry name" value="AMMECR1-like"/>
    <property type="match status" value="1"/>
</dbReference>
<evidence type="ECO:0000313" key="2">
    <source>
        <dbReference type="EMBL" id="SEL62636.1"/>
    </source>
</evidence>
<dbReference type="InterPro" id="IPR036071">
    <property type="entry name" value="AMMECR1_dom_sf"/>
</dbReference>
<dbReference type="EMBL" id="FOAA01000026">
    <property type="protein sequence ID" value="SEL62636.1"/>
    <property type="molecule type" value="Genomic_DNA"/>
</dbReference>
<organism evidence="2 3">
    <name type="scientific">Ectothiorhodospira marina</name>
    <dbReference type="NCBI Taxonomy" id="1396821"/>
    <lineage>
        <taxon>Bacteria</taxon>
        <taxon>Pseudomonadati</taxon>
        <taxon>Pseudomonadota</taxon>
        <taxon>Gammaproteobacteria</taxon>
        <taxon>Chromatiales</taxon>
        <taxon>Ectothiorhodospiraceae</taxon>
        <taxon>Ectothiorhodospira</taxon>
    </lineage>
</organism>
<dbReference type="PANTHER" id="PTHR13016:SF0">
    <property type="entry name" value="AMME SYNDROME CANDIDATE GENE 1 PROTEIN"/>
    <property type="match status" value="1"/>
</dbReference>
<gene>
    <name evidence="2" type="ORF">SAMN05444515_1263</name>
</gene>
<protein>
    <recommendedName>
        <fullName evidence="1">AMMECR1 domain-containing protein</fullName>
    </recommendedName>
</protein>
<dbReference type="Pfam" id="PF01871">
    <property type="entry name" value="AMMECR1"/>
    <property type="match status" value="1"/>
</dbReference>
<dbReference type="PROSITE" id="PS51112">
    <property type="entry name" value="AMMECR1"/>
    <property type="match status" value="1"/>
</dbReference>
<keyword evidence="3" id="KW-1185">Reference proteome</keyword>
<evidence type="ECO:0000313" key="3">
    <source>
        <dbReference type="Proteomes" id="UP000199256"/>
    </source>
</evidence>
<dbReference type="InterPro" id="IPR027623">
    <property type="entry name" value="AmmeMemoSam_A"/>
</dbReference>
<proteinExistence type="predicted"/>
<name>A0A1H7RQY3_9GAMM</name>
<dbReference type="AlphaFoldDB" id="A0A1H7RQY3"/>
<feature type="domain" description="AMMECR1" evidence="1">
    <location>
        <begin position="9"/>
        <end position="190"/>
    </location>
</feature>
<dbReference type="NCBIfam" id="TIGR04335">
    <property type="entry name" value="AmmeMemoSam_A"/>
    <property type="match status" value="1"/>
</dbReference>
<dbReference type="Gene3D" id="3.30.700.20">
    <property type="entry name" value="Hypothetical protein ph0010, domain 1"/>
    <property type="match status" value="1"/>
</dbReference>
<dbReference type="STRING" id="1396821.SAMN05444515_1263"/>
<dbReference type="RefSeq" id="WP_090255732.1">
    <property type="nucleotide sequence ID" value="NZ_FOAA01000026.1"/>
</dbReference>
<dbReference type="Gene3D" id="3.30.1490.150">
    <property type="entry name" value="Hypothetical protein ph0010, domain 2"/>
    <property type="match status" value="1"/>
</dbReference>